<dbReference type="InterPro" id="IPR040459">
    <property type="entry name" value="MJ1316"/>
</dbReference>
<keyword evidence="3" id="KW-1185">Reference proteome</keyword>
<gene>
    <name evidence="2" type="ORF">ACFPN5_17790</name>
</gene>
<sequence>MTPIHELLNRIVWDLEFGNAHFVIGYYDRVFDRVVRVTFERVNLERGQHFSFEVVGNDGVARMVPFHRVREVARNGEIIWRREAPA</sequence>
<dbReference type="Proteomes" id="UP001596050">
    <property type="component" value="Unassembled WGS sequence"/>
</dbReference>
<accession>A0ABW0L864</accession>
<protein>
    <submittedName>
        <fullName evidence="2">DUF504 domain-containing protein</fullName>
    </submittedName>
</protein>
<evidence type="ECO:0000313" key="2">
    <source>
        <dbReference type="EMBL" id="MFC5461665.1"/>
    </source>
</evidence>
<dbReference type="RefSeq" id="WP_379785115.1">
    <property type="nucleotide sequence ID" value="NZ_JBHSMU010000015.1"/>
</dbReference>
<dbReference type="Pfam" id="PF04457">
    <property type="entry name" value="MJ1316"/>
    <property type="match status" value="1"/>
</dbReference>
<proteinExistence type="predicted"/>
<evidence type="ECO:0000259" key="1">
    <source>
        <dbReference type="Pfam" id="PF04457"/>
    </source>
</evidence>
<comment type="caution">
    <text evidence="2">The sequence shown here is derived from an EMBL/GenBank/DDBJ whole genome shotgun (WGS) entry which is preliminary data.</text>
</comment>
<dbReference type="EMBL" id="JBHSMU010000015">
    <property type="protein sequence ID" value="MFC5461665.1"/>
    <property type="molecule type" value="Genomic_DNA"/>
</dbReference>
<organism evidence="2 3">
    <name type="scientific">Massilia niabensis</name>
    <dbReference type="NCBI Taxonomy" id="544910"/>
    <lineage>
        <taxon>Bacteria</taxon>
        <taxon>Pseudomonadati</taxon>
        <taxon>Pseudomonadota</taxon>
        <taxon>Betaproteobacteria</taxon>
        <taxon>Burkholderiales</taxon>
        <taxon>Oxalobacteraceae</taxon>
        <taxon>Telluria group</taxon>
        <taxon>Massilia</taxon>
    </lineage>
</organism>
<feature type="domain" description="MJ1316 RNA cyclic group end recognition" evidence="1">
    <location>
        <begin position="1"/>
        <end position="82"/>
    </location>
</feature>
<name>A0ABW0L864_9BURK</name>
<evidence type="ECO:0000313" key="3">
    <source>
        <dbReference type="Proteomes" id="UP001596050"/>
    </source>
</evidence>
<reference evidence="3" key="1">
    <citation type="journal article" date="2019" name="Int. J. Syst. Evol. Microbiol.">
        <title>The Global Catalogue of Microorganisms (GCM) 10K type strain sequencing project: providing services to taxonomists for standard genome sequencing and annotation.</title>
        <authorList>
            <consortium name="The Broad Institute Genomics Platform"/>
            <consortium name="The Broad Institute Genome Sequencing Center for Infectious Disease"/>
            <person name="Wu L."/>
            <person name="Ma J."/>
        </authorList>
    </citation>
    <scope>NUCLEOTIDE SEQUENCE [LARGE SCALE GENOMIC DNA]</scope>
    <source>
        <strain evidence="3">KACC 12649</strain>
    </source>
</reference>